<dbReference type="HOGENOM" id="CLU_2941140_0_0_1"/>
<dbReference type="GeneTree" id="ENSGT00390000011958"/>
<dbReference type="VEuPathDB" id="HostDB:ENSMUSG00000035642"/>
<reference evidence="1" key="3">
    <citation type="submission" date="2025-08" db="UniProtKB">
        <authorList>
            <consortium name="Ensembl"/>
        </authorList>
    </citation>
    <scope>IDENTIFICATION</scope>
    <source>
        <strain evidence="1">C57BL/6J</strain>
    </source>
</reference>
<dbReference type="ExpressionAtlas" id="D6RJK8">
    <property type="expression patterns" value="baseline and differential"/>
</dbReference>
<accession>D6RJK8</accession>
<evidence type="ECO:0000313" key="1">
    <source>
        <dbReference type="Ensembl" id="ENSMUSP00000120089.2"/>
    </source>
</evidence>
<reference evidence="1 3" key="2">
    <citation type="journal article" date="2011" name="PLoS Biol.">
        <title>Modernizing reference genome assemblies.</title>
        <authorList>
            <person name="Church D.M."/>
            <person name="Schneider V.A."/>
            <person name="Graves T."/>
            <person name="Auger K."/>
            <person name="Cunningham F."/>
            <person name="Bouk N."/>
            <person name="Chen H.C."/>
            <person name="Agarwala R."/>
            <person name="McLaren W.M."/>
            <person name="Ritchie G.R."/>
            <person name="Albracht D."/>
            <person name="Kremitzki M."/>
            <person name="Rock S."/>
            <person name="Kotkiewicz H."/>
            <person name="Kremitzki C."/>
            <person name="Wollam A."/>
            <person name="Trani L."/>
            <person name="Fulton L."/>
            <person name="Fulton R."/>
            <person name="Matthews L."/>
            <person name="Whitehead S."/>
            <person name="Chow W."/>
            <person name="Torrance J."/>
            <person name="Dunn M."/>
            <person name="Harden G."/>
            <person name="Threadgold G."/>
            <person name="Wood J."/>
            <person name="Collins J."/>
            <person name="Heath P."/>
            <person name="Griffiths G."/>
            <person name="Pelan S."/>
            <person name="Grafham D."/>
            <person name="Eichler E.E."/>
            <person name="Weinstock G."/>
            <person name="Mardis E.R."/>
            <person name="Wilson R.K."/>
            <person name="Howe K."/>
            <person name="Flicek P."/>
            <person name="Hubbard T."/>
        </authorList>
    </citation>
    <scope>NUCLEOTIDE SEQUENCE [LARGE SCALE GENOMIC DNA]</scope>
    <source>
        <strain evidence="1 3">C57BL/6J</strain>
    </source>
</reference>
<dbReference type="Antibodypedia" id="31275">
    <property type="antibodies" value="172 antibodies from 18 providers"/>
</dbReference>
<dbReference type="Bgee" id="ENSMUSG00000035642">
    <property type="expression patterns" value="Expressed in muscle of arm and 267 other cell types or tissues"/>
</dbReference>
<dbReference type="Proteomes" id="UP000000589">
    <property type="component" value="Chromosome 7"/>
</dbReference>
<dbReference type="MGI" id="MGI:1913523">
    <property type="gene designation" value="Aamdc"/>
</dbReference>
<dbReference type="Ensembl" id="ENSMUST00000126085.8">
    <property type="protein sequence ID" value="ENSMUSP00000120089.2"/>
    <property type="gene ID" value="ENSMUSG00000035642.17"/>
</dbReference>
<reference evidence="1 3" key="1">
    <citation type="journal article" date="2009" name="PLoS Biol.">
        <title>Lineage-specific biology revealed by a finished genome assembly of the mouse.</title>
        <authorList>
            <consortium name="Mouse Genome Sequencing Consortium"/>
            <person name="Church D.M."/>
            <person name="Goodstadt L."/>
            <person name="Hillier L.W."/>
            <person name="Zody M.C."/>
            <person name="Goldstein S."/>
            <person name="She X."/>
            <person name="Bult C.J."/>
            <person name="Agarwala R."/>
            <person name="Cherry J.L."/>
            <person name="DiCuccio M."/>
            <person name="Hlavina W."/>
            <person name="Kapustin Y."/>
            <person name="Meric P."/>
            <person name="Maglott D."/>
            <person name="Birtle Z."/>
            <person name="Marques A.C."/>
            <person name="Graves T."/>
            <person name="Zhou S."/>
            <person name="Teague B."/>
            <person name="Potamousis K."/>
            <person name="Churas C."/>
            <person name="Place M."/>
            <person name="Herschleb J."/>
            <person name="Runnheim R."/>
            <person name="Forrest D."/>
            <person name="Amos-Landgraf J."/>
            <person name="Schwartz D.C."/>
            <person name="Cheng Z."/>
            <person name="Lindblad-Toh K."/>
            <person name="Eichler E.E."/>
            <person name="Ponting C.P."/>
        </authorList>
    </citation>
    <scope>NUCLEOTIDE SEQUENCE [LARGE SCALE GENOMIC DNA]</scope>
    <source>
        <strain evidence="1 3">C57BL/6J</strain>
    </source>
</reference>
<reference evidence="1" key="4">
    <citation type="submission" date="2025-09" db="UniProtKB">
        <authorList>
            <consortium name="Ensembl"/>
        </authorList>
    </citation>
    <scope>IDENTIFICATION</scope>
    <source>
        <strain evidence="1">C57BL/6J</strain>
    </source>
</reference>
<protein>
    <submittedName>
        <fullName evidence="1">Adipogenesis associated Mth938 domain containing</fullName>
    </submittedName>
</protein>
<organism evidence="1 3">
    <name type="scientific">Mus musculus</name>
    <name type="common">Mouse</name>
    <dbReference type="NCBI Taxonomy" id="10090"/>
    <lineage>
        <taxon>Eukaryota</taxon>
        <taxon>Metazoa</taxon>
        <taxon>Chordata</taxon>
        <taxon>Craniata</taxon>
        <taxon>Vertebrata</taxon>
        <taxon>Euteleostomi</taxon>
        <taxon>Mammalia</taxon>
        <taxon>Eutheria</taxon>
        <taxon>Euarchontoglires</taxon>
        <taxon>Glires</taxon>
        <taxon>Rodentia</taxon>
        <taxon>Myomorpha</taxon>
        <taxon>Muroidea</taxon>
        <taxon>Muridae</taxon>
        <taxon>Murinae</taxon>
        <taxon>Mus</taxon>
        <taxon>Mus</taxon>
    </lineage>
</organism>
<evidence type="ECO:0000313" key="3">
    <source>
        <dbReference type="Proteomes" id="UP000000589"/>
    </source>
</evidence>
<dbReference type="AlphaFoldDB" id="D6RJK8"/>
<evidence type="ECO:0000313" key="2">
    <source>
        <dbReference type="MGI" id="MGI:1913523"/>
    </source>
</evidence>
<sequence length="60" mass="6754">MYVRFPELLPTLLLTSQVLGSQFKDHQPALERTSLPHIPCCGGSHHIVEELKEARKGTWG</sequence>
<dbReference type="AGR" id="MGI:1913523"/>
<keyword evidence="3" id="KW-1185">Reference proteome</keyword>
<name>D6RJK8_MOUSE</name>
<proteinExistence type="predicted"/>
<gene>
    <name evidence="1 2" type="primary">Aamdc</name>
    <name evidence="2" type="synonym">1810020D17Rik</name>
</gene>